<feature type="region of interest" description="Disordered" evidence="1">
    <location>
        <begin position="1"/>
        <end position="77"/>
    </location>
</feature>
<dbReference type="VEuPathDB" id="FungiDB:PABG_04084"/>
<reference evidence="2 3" key="1">
    <citation type="submission" date="2016-06" db="EMBL/GenBank/DDBJ databases">
        <authorList>
            <person name="Kjaerup R.B."/>
            <person name="Dalgaard T.S."/>
            <person name="Juul-Madsen H.R."/>
        </authorList>
    </citation>
    <scope>NUCLEOTIDE SEQUENCE [LARGE SCALE GENOMIC DNA]</scope>
    <source>
        <strain evidence="2 3">Pb300</strain>
    </source>
</reference>
<dbReference type="GO" id="GO:0070823">
    <property type="term" value="C:HDA1 complex"/>
    <property type="evidence" value="ECO:0007669"/>
    <property type="project" value="InterPro"/>
</dbReference>
<evidence type="ECO:0008006" key="4">
    <source>
        <dbReference type="Google" id="ProtNLM"/>
    </source>
</evidence>
<gene>
    <name evidence="2" type="ORF">ACO22_02660</name>
</gene>
<dbReference type="Gene3D" id="3.40.50.12360">
    <property type="match status" value="1"/>
</dbReference>
<name>A0A1D2JI21_PARBR</name>
<protein>
    <recommendedName>
        <fullName evidence="4">HDA1 complex subunit</fullName>
    </recommendedName>
</protein>
<proteinExistence type="predicted"/>
<evidence type="ECO:0000313" key="3">
    <source>
        <dbReference type="Proteomes" id="UP000242814"/>
    </source>
</evidence>
<dbReference type="AlphaFoldDB" id="A0A1D2JI21"/>
<organism evidence="2 3">
    <name type="scientific">Paracoccidioides brasiliensis</name>
    <dbReference type="NCBI Taxonomy" id="121759"/>
    <lineage>
        <taxon>Eukaryota</taxon>
        <taxon>Fungi</taxon>
        <taxon>Dikarya</taxon>
        <taxon>Ascomycota</taxon>
        <taxon>Pezizomycotina</taxon>
        <taxon>Eurotiomycetes</taxon>
        <taxon>Eurotiomycetidae</taxon>
        <taxon>Onygenales</taxon>
        <taxon>Ajellomycetaceae</taxon>
        <taxon>Paracoccidioides</taxon>
    </lineage>
</organism>
<feature type="region of interest" description="Disordered" evidence="1">
    <location>
        <begin position="657"/>
        <end position="676"/>
    </location>
</feature>
<evidence type="ECO:0000256" key="1">
    <source>
        <dbReference type="SAM" id="MobiDB-lite"/>
    </source>
</evidence>
<dbReference type="InterPro" id="IPR021006">
    <property type="entry name" value="Hda2/3"/>
</dbReference>
<feature type="region of interest" description="Disordered" evidence="1">
    <location>
        <begin position="746"/>
        <end position="796"/>
    </location>
</feature>
<evidence type="ECO:0000313" key="2">
    <source>
        <dbReference type="EMBL" id="ODH37018.1"/>
    </source>
</evidence>
<sequence>MNESSPTGDSPNPLTGMEEARCNNLGTNFREKKRYIRAHERSLIQEPQSASASVTPSSAGDIEPSQSAPARDTVSPLNVRVDKEPTTHPAHVAVTSEAPSTFIAPQALHYTLENPVEAAELLAESQPNLAGEIDVPEVVAEPIGEHLAELEPPALSIEEAPESQYVGIQLGPMEYAIPLSMDPRVKDDYDITISSNNKNILKFLEDTSLLETGRSTASEYDTHVFKMRKMINRLNNITTHPDLNDQPAVPGANPAKEAAWAEYSSSKFQFLGYLIDVARNDDFHIIIVAKTDMAVKIVENYLIGKGFTHTQPAADTSGDTELSLSRGQLSFAVRVATDERISQPYKTPVAIIALDNSFDAENPAIRQIRSKFSPTDSLLPVIRLLVSNTLEHIERCLPQTSELTKLHLLVKCTQDLSDTAGELQDDALGAQENAVEVALYLRTEPSARVWPVAAVELIPVETPEGTPIVLEAAQIRSMTSSGQKRLLENEGDEDGNQSKKQRMTPFQDITHVSDSMKGQAQTLDEVNSHLSELSLVKAKNAMEFEVSQLQITLKNMQARLETTEKSFSKLQHRYETRLNNYHKLRQELDQVLEASQKSSDRLERQKIEIAKLKDDKAALTKDLEDARNTIKEGGGTDADLEKAREEVRRLTKENASLQRTVQQERSQTEYTRQQYQNASTAAAQTAMELRQLEEEIGELKLKATADLAKLKQLRLKSDEQTHLSRIEELEMKLSQRDEMLNRKEEELREMKKNRPSTRATSLQPRSPKWGASRPASPGPINVGGGSIRGSALRFPC</sequence>
<dbReference type="Pfam" id="PF11496">
    <property type="entry name" value="HDA2-3"/>
    <property type="match status" value="1"/>
</dbReference>
<dbReference type="VEuPathDB" id="FungiDB:PADG_07539"/>
<feature type="compositionally biased region" description="Polar residues" evidence="1">
    <location>
        <begin position="45"/>
        <end position="68"/>
    </location>
</feature>
<feature type="region of interest" description="Disordered" evidence="1">
    <location>
        <begin position="480"/>
        <end position="504"/>
    </location>
</feature>
<dbReference type="Proteomes" id="UP000242814">
    <property type="component" value="Unassembled WGS sequence"/>
</dbReference>
<accession>A0A1D2JI21</accession>
<dbReference type="EMBL" id="LZYO01000085">
    <property type="protein sequence ID" value="ODH37018.1"/>
    <property type="molecule type" value="Genomic_DNA"/>
</dbReference>
<feature type="compositionally biased region" description="Polar residues" evidence="1">
    <location>
        <begin position="1"/>
        <end position="13"/>
    </location>
</feature>
<dbReference type="InterPro" id="IPR038609">
    <property type="entry name" value="HDA1_su2/3_sf"/>
</dbReference>
<comment type="caution">
    <text evidence="2">The sequence shown here is derived from an EMBL/GenBank/DDBJ whole genome shotgun (WGS) entry which is preliminary data.</text>
</comment>